<feature type="compositionally biased region" description="Low complexity" evidence="2">
    <location>
        <begin position="85"/>
        <end position="94"/>
    </location>
</feature>
<gene>
    <name evidence="3" type="ORF">SAMN06295937_101357</name>
</gene>
<evidence type="ECO:0000256" key="2">
    <source>
        <dbReference type="SAM" id="MobiDB-lite"/>
    </source>
</evidence>
<protein>
    <submittedName>
        <fullName evidence="3">Phage integrase family protein</fullName>
    </submittedName>
</protein>
<dbReference type="AlphaFoldDB" id="A0A1T5D7M1"/>
<dbReference type="EMBL" id="FUYP01000013">
    <property type="protein sequence ID" value="SKB67752.1"/>
    <property type="molecule type" value="Genomic_DNA"/>
</dbReference>
<dbReference type="Proteomes" id="UP000190044">
    <property type="component" value="Unassembled WGS sequence"/>
</dbReference>
<dbReference type="GO" id="GO:0015074">
    <property type="term" value="P:DNA integration"/>
    <property type="evidence" value="ECO:0007669"/>
    <property type="project" value="InterPro"/>
</dbReference>
<feature type="region of interest" description="Disordered" evidence="2">
    <location>
        <begin position="83"/>
        <end position="113"/>
    </location>
</feature>
<evidence type="ECO:0000313" key="3">
    <source>
        <dbReference type="EMBL" id="SKB67752.1"/>
    </source>
</evidence>
<dbReference type="SUPFAM" id="SSF56349">
    <property type="entry name" value="DNA breaking-rejoining enzymes"/>
    <property type="match status" value="1"/>
</dbReference>
<keyword evidence="1" id="KW-0233">DNA recombination</keyword>
<proteinExistence type="predicted"/>
<reference evidence="4" key="1">
    <citation type="submission" date="2017-02" db="EMBL/GenBank/DDBJ databases">
        <authorList>
            <person name="Varghese N."/>
            <person name="Submissions S."/>
        </authorList>
    </citation>
    <scope>NUCLEOTIDE SEQUENCE [LARGE SCALE GENOMIC DNA]</scope>
    <source>
        <strain evidence="4">R11H</strain>
    </source>
</reference>
<evidence type="ECO:0000256" key="1">
    <source>
        <dbReference type="ARBA" id="ARBA00023172"/>
    </source>
</evidence>
<evidence type="ECO:0000313" key="4">
    <source>
        <dbReference type="Proteomes" id="UP000190044"/>
    </source>
</evidence>
<dbReference type="Gene3D" id="1.10.443.10">
    <property type="entry name" value="Intergrase catalytic core"/>
    <property type="match status" value="1"/>
</dbReference>
<name>A0A1T5D7M1_9SPHN</name>
<accession>A0A1T5D7M1</accession>
<keyword evidence="4" id="KW-1185">Reference proteome</keyword>
<organism evidence="3 4">
    <name type="scientific">Sphingopyxis flava</name>
    <dbReference type="NCBI Taxonomy" id="1507287"/>
    <lineage>
        <taxon>Bacteria</taxon>
        <taxon>Pseudomonadati</taxon>
        <taxon>Pseudomonadota</taxon>
        <taxon>Alphaproteobacteria</taxon>
        <taxon>Sphingomonadales</taxon>
        <taxon>Sphingomonadaceae</taxon>
        <taxon>Sphingopyxis</taxon>
    </lineage>
</organism>
<dbReference type="GO" id="GO:0006310">
    <property type="term" value="P:DNA recombination"/>
    <property type="evidence" value="ECO:0007669"/>
    <property type="project" value="UniProtKB-KW"/>
</dbReference>
<dbReference type="InterPro" id="IPR013762">
    <property type="entry name" value="Integrase-like_cat_sf"/>
</dbReference>
<dbReference type="InterPro" id="IPR011010">
    <property type="entry name" value="DNA_brk_join_enz"/>
</dbReference>
<dbReference type="GO" id="GO:0003677">
    <property type="term" value="F:DNA binding"/>
    <property type="evidence" value="ECO:0007669"/>
    <property type="project" value="InterPro"/>
</dbReference>
<sequence>MVKGKPKSKLDDKGNPVRTPRYGIRALRHVCASAWIKQGVDPKRLTTWLGHSRVQMSIDVYGHPLADPEGDAALVNATHADLSASRSGSGFGRFPDAAPCPHLRRDRPVCRPD</sequence>